<evidence type="ECO:0008006" key="3">
    <source>
        <dbReference type="Google" id="ProtNLM"/>
    </source>
</evidence>
<reference evidence="2" key="1">
    <citation type="submission" date="2019-02" db="EMBL/GenBank/DDBJ databases">
        <title>Deep-cultivation of Planctomycetes and their phenomic and genomic characterization uncovers novel biology.</title>
        <authorList>
            <person name="Wiegand S."/>
            <person name="Jogler M."/>
            <person name="Boedeker C."/>
            <person name="Pinto D."/>
            <person name="Vollmers J."/>
            <person name="Rivas-Marin E."/>
            <person name="Kohn T."/>
            <person name="Peeters S.H."/>
            <person name="Heuer A."/>
            <person name="Rast P."/>
            <person name="Oberbeckmann S."/>
            <person name="Bunk B."/>
            <person name="Jeske O."/>
            <person name="Meyerdierks A."/>
            <person name="Storesund J.E."/>
            <person name="Kallscheuer N."/>
            <person name="Luecker S."/>
            <person name="Lage O.M."/>
            <person name="Pohl T."/>
            <person name="Merkel B.J."/>
            <person name="Hornburger P."/>
            <person name="Mueller R.-W."/>
            <person name="Bruemmer F."/>
            <person name="Labrenz M."/>
            <person name="Spormann A.M."/>
            <person name="Op den Camp H."/>
            <person name="Overmann J."/>
            <person name="Amann R."/>
            <person name="Jetten M.S.M."/>
            <person name="Mascher T."/>
            <person name="Medema M.H."/>
            <person name="Devos D.P."/>
            <person name="Kaster A.-K."/>
            <person name="Ovreas L."/>
            <person name="Rohde M."/>
            <person name="Galperin M.Y."/>
            <person name="Jogler C."/>
        </authorList>
    </citation>
    <scope>NUCLEOTIDE SEQUENCE [LARGE SCALE GENOMIC DNA]</scope>
    <source>
        <strain evidence="2">Pan97</strain>
    </source>
</reference>
<dbReference type="Gene3D" id="6.10.10.120">
    <property type="entry name" value="Antitoxin ParD1-like"/>
    <property type="match status" value="1"/>
</dbReference>
<dbReference type="EMBL" id="CP036289">
    <property type="protein sequence ID" value="QDU77145.1"/>
    <property type="molecule type" value="Genomic_DNA"/>
</dbReference>
<organism evidence="1 2">
    <name type="scientific">Bremerella volcania</name>
    <dbReference type="NCBI Taxonomy" id="2527984"/>
    <lineage>
        <taxon>Bacteria</taxon>
        <taxon>Pseudomonadati</taxon>
        <taxon>Planctomycetota</taxon>
        <taxon>Planctomycetia</taxon>
        <taxon>Pirellulales</taxon>
        <taxon>Pirellulaceae</taxon>
        <taxon>Bremerella</taxon>
    </lineage>
</organism>
<proteinExistence type="predicted"/>
<dbReference type="KEGG" id="bvo:Pan97_42070"/>
<accession>A0A518CD36</accession>
<gene>
    <name evidence="1" type="ORF">Pan97_42070</name>
</gene>
<keyword evidence="2" id="KW-1185">Reference proteome</keyword>
<dbReference type="RefSeq" id="WP_144975820.1">
    <property type="nucleotide sequence ID" value="NZ_CP036289.1"/>
</dbReference>
<dbReference type="AlphaFoldDB" id="A0A518CD36"/>
<evidence type="ECO:0000313" key="1">
    <source>
        <dbReference type="EMBL" id="QDU77145.1"/>
    </source>
</evidence>
<protein>
    <recommendedName>
        <fullName evidence="3">Type II toxin-antitoxin system ParD family antitoxin</fullName>
    </recommendedName>
</protein>
<evidence type="ECO:0000313" key="2">
    <source>
        <dbReference type="Proteomes" id="UP000318626"/>
    </source>
</evidence>
<name>A0A518CD36_9BACT</name>
<dbReference type="Proteomes" id="UP000318626">
    <property type="component" value="Chromosome"/>
</dbReference>
<dbReference type="InterPro" id="IPR038296">
    <property type="entry name" value="ParD_sf"/>
</dbReference>
<sequence>MNQQIPPDIQERIAARIAKGQFSSEVDVLRRAMDALDQLEEEKLRQWHERHQRAIEEAECGEARPIDEVL</sequence>